<keyword evidence="8" id="KW-1185">Reference proteome</keyword>
<keyword evidence="5" id="KW-0812">Transmembrane</keyword>
<dbReference type="SUPFAM" id="SSF53474">
    <property type="entry name" value="alpha/beta-Hydrolases"/>
    <property type="match status" value="1"/>
</dbReference>
<protein>
    <recommendedName>
        <fullName evidence="3">Carboxylic ester hydrolase</fullName>
        <ecNumber evidence="3">3.1.1.-</ecNumber>
    </recommendedName>
</protein>
<feature type="region of interest" description="Disordered" evidence="4">
    <location>
        <begin position="71"/>
        <end position="133"/>
    </location>
</feature>
<dbReference type="InterPro" id="IPR019826">
    <property type="entry name" value="Carboxylesterase_B_AS"/>
</dbReference>
<evidence type="ECO:0000313" key="8">
    <source>
        <dbReference type="Proteomes" id="UP001489902"/>
    </source>
</evidence>
<dbReference type="PANTHER" id="PTHR43918">
    <property type="entry name" value="ACETYLCHOLINESTERASE"/>
    <property type="match status" value="1"/>
</dbReference>
<evidence type="ECO:0000256" key="4">
    <source>
        <dbReference type="SAM" id="MobiDB-lite"/>
    </source>
</evidence>
<keyword evidence="2 3" id="KW-0378">Hydrolase</keyword>
<evidence type="ECO:0000313" key="7">
    <source>
        <dbReference type="EMBL" id="WZH44692.1"/>
    </source>
</evidence>
<dbReference type="PROSITE" id="PS00122">
    <property type="entry name" value="CARBOXYLESTERASE_B_1"/>
    <property type="match status" value="1"/>
</dbReference>
<dbReference type="InterPro" id="IPR029058">
    <property type="entry name" value="AB_hydrolase_fold"/>
</dbReference>
<gene>
    <name evidence="7" type="ORF">QYS62_005718</name>
</gene>
<feature type="compositionally biased region" description="Basic and acidic residues" evidence="4">
    <location>
        <begin position="1"/>
        <end position="10"/>
    </location>
</feature>
<dbReference type="Proteomes" id="UP001489902">
    <property type="component" value="Chromosome 3"/>
</dbReference>
<dbReference type="PANTHER" id="PTHR43918:SF4">
    <property type="entry name" value="CARBOXYLIC ESTER HYDROLASE"/>
    <property type="match status" value="1"/>
</dbReference>
<dbReference type="InterPro" id="IPR050654">
    <property type="entry name" value="AChE-related_enzymes"/>
</dbReference>
<evidence type="ECO:0000256" key="2">
    <source>
        <dbReference type="ARBA" id="ARBA00022801"/>
    </source>
</evidence>
<accession>A0ABZ2WXQ9</accession>
<evidence type="ECO:0000256" key="5">
    <source>
        <dbReference type="SAM" id="Phobius"/>
    </source>
</evidence>
<reference evidence="7 8" key="1">
    <citation type="submission" date="2024-04" db="EMBL/GenBank/DDBJ databases">
        <title>Complete genome sequence of Fusarium acuminatum.</title>
        <authorList>
            <person name="Lan B."/>
        </authorList>
    </citation>
    <scope>NUCLEOTIDE SEQUENCE [LARGE SCALE GENOMIC DNA]</scope>
    <source>
        <strain evidence="7">1A</strain>
    </source>
</reference>
<dbReference type="EC" id="3.1.1.-" evidence="3"/>
<dbReference type="Gene3D" id="3.40.50.1820">
    <property type="entry name" value="alpha/beta hydrolase"/>
    <property type="match status" value="1"/>
</dbReference>
<evidence type="ECO:0000256" key="1">
    <source>
        <dbReference type="ARBA" id="ARBA00005964"/>
    </source>
</evidence>
<dbReference type="InterPro" id="IPR002018">
    <property type="entry name" value="CarbesteraseB"/>
</dbReference>
<organism evidence="7 8">
    <name type="scientific">Fusarium acuminatum</name>
    <dbReference type="NCBI Taxonomy" id="5515"/>
    <lineage>
        <taxon>Eukaryota</taxon>
        <taxon>Fungi</taxon>
        <taxon>Dikarya</taxon>
        <taxon>Ascomycota</taxon>
        <taxon>Pezizomycotina</taxon>
        <taxon>Sordariomycetes</taxon>
        <taxon>Hypocreomycetidae</taxon>
        <taxon>Hypocreales</taxon>
        <taxon>Nectriaceae</taxon>
        <taxon>Fusarium</taxon>
        <taxon>Fusarium tricinctum species complex</taxon>
    </lineage>
</organism>
<comment type="similarity">
    <text evidence="1 3">Belongs to the type-B carboxylesterase/lipase family.</text>
</comment>
<dbReference type="GO" id="GO:0016787">
    <property type="term" value="F:hydrolase activity"/>
    <property type="evidence" value="ECO:0007669"/>
    <property type="project" value="UniProtKB-KW"/>
</dbReference>
<feature type="compositionally biased region" description="Basic and acidic residues" evidence="4">
    <location>
        <begin position="71"/>
        <end position="82"/>
    </location>
</feature>
<keyword evidence="5" id="KW-0472">Membrane</keyword>
<dbReference type="InterPro" id="IPR019819">
    <property type="entry name" value="Carboxylesterase_B_CS"/>
</dbReference>
<dbReference type="Pfam" id="PF00135">
    <property type="entry name" value="COesterase"/>
    <property type="match status" value="1"/>
</dbReference>
<feature type="region of interest" description="Disordered" evidence="4">
    <location>
        <begin position="1"/>
        <end position="36"/>
    </location>
</feature>
<dbReference type="EMBL" id="CP151262">
    <property type="protein sequence ID" value="WZH44692.1"/>
    <property type="molecule type" value="Genomic_DNA"/>
</dbReference>
<feature type="domain" description="Carboxylesterase type B" evidence="6">
    <location>
        <begin position="139"/>
        <end position="652"/>
    </location>
</feature>
<feature type="compositionally biased region" description="Acidic residues" evidence="4">
    <location>
        <begin position="98"/>
        <end position="109"/>
    </location>
</feature>
<evidence type="ECO:0000259" key="6">
    <source>
        <dbReference type="Pfam" id="PF00135"/>
    </source>
</evidence>
<feature type="compositionally biased region" description="Basic and acidic residues" evidence="4">
    <location>
        <begin position="110"/>
        <end position="133"/>
    </location>
</feature>
<keyword evidence="5" id="KW-1133">Transmembrane helix</keyword>
<evidence type="ECO:0000256" key="3">
    <source>
        <dbReference type="RuleBase" id="RU361235"/>
    </source>
</evidence>
<name>A0ABZ2WXQ9_9HYPO</name>
<sequence>MTVAPKHSEPVSEEDSIHTPNSGANEAAVVAPPRKQPSRKKWFIIGAIVLLVVLVLSLTLGLYYGLKKHSGVDESTAKDSSDHTPYPQPSNDPNNNSDDGDNDEEEEDDNNKNKDKKGDDDKDGKEPTTEKKGPFVDLGYAEYEGNVLDSDIHEYLGIRFAKAPSGDLRWRAPVKPDSMTKPQKAQEVYIFPLLTHIRAVTYSVQYAPYCPGVNDGISSRIDEDCLFVNVWTPANATSDSKLPVMVFFQSGGYIRNASPYVNGTQLITASDNNIIFVNFNYRVGMFGFLAGKEVKEDGDLNAGLLDQRFLLQWVQDHIHSFGGDPEHVILHGESAGAGSVTLQLVAYGGKDEGLFAGAIAESTFMPGLPEPDDLQYQFDRIANGTGCADTDDIMECLRDMESSDLQTHNSKAPFDGRTYRSYFYWAPTTDGDMFPDYPSKLYEKGDFVKVPILSGSCTNEGSNYAVNAGSSAQFIRYMQNEYPYLTTDDTETILDLYPQEPKLPKHDTWFPSASRAYAEATFICPTNNILNAFAKYADPKTLWSYRYNVQITEFNDDGLGVPHVANAPAVFGPDMTAAKAGPSYRTYNAPMVPIVQNYWISFVRSFDPNTHRDEDAPQWETWGDDQNRLVFELNNNTMESVEKGQRERCQAWLDLSDSTKQ</sequence>
<proteinExistence type="inferred from homology"/>
<feature type="transmembrane region" description="Helical" evidence="5">
    <location>
        <begin position="42"/>
        <end position="66"/>
    </location>
</feature>
<dbReference type="PROSITE" id="PS00941">
    <property type="entry name" value="CARBOXYLESTERASE_B_2"/>
    <property type="match status" value="1"/>
</dbReference>